<protein>
    <submittedName>
        <fullName evidence="1">Uncharacterized protein</fullName>
    </submittedName>
</protein>
<reference evidence="1" key="1">
    <citation type="journal article" date="2014" name="Int. J. Syst. Evol. Microbiol.">
        <title>Complete genome sequence of Corynebacterium casei LMG S-19264T (=DSM 44701T), isolated from a smear-ripened cheese.</title>
        <authorList>
            <consortium name="US DOE Joint Genome Institute (JGI-PGF)"/>
            <person name="Walter F."/>
            <person name="Albersmeier A."/>
            <person name="Kalinowski J."/>
            <person name="Ruckert C."/>
        </authorList>
    </citation>
    <scope>NUCLEOTIDE SEQUENCE</scope>
    <source>
        <strain evidence="1">CGMCC 1.15725</strain>
    </source>
</reference>
<gene>
    <name evidence="1" type="ORF">GCM10011611_50210</name>
</gene>
<dbReference type="AlphaFoldDB" id="A0A8J3E5Q7"/>
<dbReference type="EMBL" id="BMJQ01000015">
    <property type="protein sequence ID" value="GGF37690.1"/>
    <property type="molecule type" value="Genomic_DNA"/>
</dbReference>
<keyword evidence="2" id="KW-1185">Reference proteome</keyword>
<comment type="caution">
    <text evidence="1">The sequence shown here is derived from an EMBL/GenBank/DDBJ whole genome shotgun (WGS) entry which is preliminary data.</text>
</comment>
<proteinExistence type="predicted"/>
<dbReference type="InterPro" id="IPR045471">
    <property type="entry name" value="DUF6494"/>
</dbReference>
<accession>A0A8J3E5Q7</accession>
<evidence type="ECO:0000313" key="2">
    <source>
        <dbReference type="Proteomes" id="UP000646365"/>
    </source>
</evidence>
<reference evidence="1" key="2">
    <citation type="submission" date="2020-09" db="EMBL/GenBank/DDBJ databases">
        <authorList>
            <person name="Sun Q."/>
            <person name="Zhou Y."/>
        </authorList>
    </citation>
    <scope>NUCLEOTIDE SEQUENCE</scope>
    <source>
        <strain evidence="1">CGMCC 1.15725</strain>
    </source>
</reference>
<dbReference type="Proteomes" id="UP000646365">
    <property type="component" value="Unassembled WGS sequence"/>
</dbReference>
<sequence>MLGVATDPLSVLDGERAMDEDRLNMEIRKFLKIVGITSQREIELAIRRAIATGQITGSETLSATMVLTIPAIGLAHQIDGTLGLA</sequence>
<name>A0A8J3E5Q7_9PROT</name>
<evidence type="ECO:0000313" key="1">
    <source>
        <dbReference type="EMBL" id="GGF37690.1"/>
    </source>
</evidence>
<dbReference type="Pfam" id="PF20104">
    <property type="entry name" value="DUF6494"/>
    <property type="match status" value="1"/>
</dbReference>
<organism evidence="1 2">
    <name type="scientific">Aliidongia dinghuensis</name>
    <dbReference type="NCBI Taxonomy" id="1867774"/>
    <lineage>
        <taxon>Bacteria</taxon>
        <taxon>Pseudomonadati</taxon>
        <taxon>Pseudomonadota</taxon>
        <taxon>Alphaproteobacteria</taxon>
        <taxon>Rhodospirillales</taxon>
        <taxon>Dongiaceae</taxon>
        <taxon>Aliidongia</taxon>
    </lineage>
</organism>